<proteinExistence type="predicted"/>
<dbReference type="Proteomes" id="UP000286268">
    <property type="component" value="Chromosome"/>
</dbReference>
<dbReference type="GO" id="GO:0016740">
    <property type="term" value="F:transferase activity"/>
    <property type="evidence" value="ECO:0007669"/>
    <property type="project" value="UniProtKB-KW"/>
</dbReference>
<evidence type="ECO:0000313" key="2">
    <source>
        <dbReference type="Proteomes" id="UP000286268"/>
    </source>
</evidence>
<gene>
    <name evidence="1" type="ORF">C1I91_20285</name>
</gene>
<name>A0A410DXP8_9CLOT</name>
<sequence length="110" mass="12749">MFVKQRSIFMINIHVLQELYKKNRKGDMGTGIQIVTAEDGNWNVLIDLFNTEYEGKDFTPVVIHNDSNSWVRCFKENQIFKGFGGAENLADILDIFNMWLNGKEIQAFNN</sequence>
<dbReference type="InterPro" id="IPR028228">
    <property type="entry name" value="Imm53"/>
</dbReference>
<reference evidence="1 2" key="1">
    <citation type="submission" date="2018-01" db="EMBL/GenBank/DDBJ databases">
        <title>Genome Sequencing and Assembly of Anaerobacter polyendosporus strain CT4.</title>
        <authorList>
            <person name="Tachaapaikoon C."/>
            <person name="Sutheeworapong S."/>
            <person name="Jenjaroenpun P."/>
            <person name="Wongsurawat T."/>
            <person name="Nookeaw I."/>
            <person name="Cheawchanlertfa P."/>
            <person name="Kosugi A."/>
            <person name="Cheevadhanarak S."/>
            <person name="Ratanakhanokchai K."/>
        </authorList>
    </citation>
    <scope>NUCLEOTIDE SEQUENCE [LARGE SCALE GENOMIC DNA]</scope>
    <source>
        <strain evidence="1 2">CT4</strain>
    </source>
</reference>
<dbReference type="AlphaFoldDB" id="A0A410DXP8"/>
<evidence type="ECO:0000313" key="1">
    <source>
        <dbReference type="EMBL" id="QAA33778.1"/>
    </source>
</evidence>
<dbReference type="OrthoDB" id="3533713at2"/>
<accession>A0A410DXP8</accession>
<protein>
    <submittedName>
        <fullName evidence="1">Rhodanese-related sulfurtransferase</fullName>
    </submittedName>
</protein>
<keyword evidence="1" id="KW-0808">Transferase</keyword>
<dbReference type="KEGG" id="cmah:C1I91_20285"/>
<organism evidence="1 2">
    <name type="scientific">Clostridium manihotivorum</name>
    <dbReference type="NCBI Taxonomy" id="2320868"/>
    <lineage>
        <taxon>Bacteria</taxon>
        <taxon>Bacillati</taxon>
        <taxon>Bacillota</taxon>
        <taxon>Clostridia</taxon>
        <taxon>Eubacteriales</taxon>
        <taxon>Clostridiaceae</taxon>
        <taxon>Clostridium</taxon>
    </lineage>
</organism>
<dbReference type="EMBL" id="CP025746">
    <property type="protein sequence ID" value="QAA33778.1"/>
    <property type="molecule type" value="Genomic_DNA"/>
</dbReference>
<keyword evidence="2" id="KW-1185">Reference proteome</keyword>
<dbReference type="Pfam" id="PF15580">
    <property type="entry name" value="Imm53"/>
    <property type="match status" value="1"/>
</dbReference>